<dbReference type="SUPFAM" id="SSF52777">
    <property type="entry name" value="CoA-dependent acyltransferases"/>
    <property type="match status" value="1"/>
</dbReference>
<evidence type="ECO:0000256" key="7">
    <source>
        <dbReference type="ARBA" id="ARBA00023315"/>
    </source>
</evidence>
<dbReference type="GO" id="GO:0047196">
    <property type="term" value="F:long-chain-alcohol O-fatty-acyltransferase activity"/>
    <property type="evidence" value="ECO:0007669"/>
    <property type="project" value="UniProtKB-EC"/>
</dbReference>
<dbReference type="InterPro" id="IPR045034">
    <property type="entry name" value="O-acyltransferase_WSD1-like"/>
</dbReference>
<dbReference type="PANTHER" id="PTHR31650:SF1">
    <property type="entry name" value="WAX ESTER SYNTHASE_DIACYLGLYCEROL ACYLTRANSFERASE 4-RELATED"/>
    <property type="match status" value="1"/>
</dbReference>
<dbReference type="InterPro" id="IPR004255">
    <property type="entry name" value="O-acyltransferase_WSD1_N"/>
</dbReference>
<comment type="catalytic activity">
    <reaction evidence="10">
        <text>an acyl-CoA + a 1,2-diacyl-sn-glycerol = a triacyl-sn-glycerol + CoA</text>
        <dbReference type="Rhea" id="RHEA:10868"/>
        <dbReference type="ChEBI" id="CHEBI:17815"/>
        <dbReference type="ChEBI" id="CHEBI:57287"/>
        <dbReference type="ChEBI" id="CHEBI:58342"/>
        <dbReference type="ChEBI" id="CHEBI:64615"/>
        <dbReference type="EC" id="2.3.1.20"/>
    </reaction>
</comment>
<evidence type="ECO:0000256" key="9">
    <source>
        <dbReference type="ARBA" id="ARBA00047604"/>
    </source>
</evidence>
<evidence type="ECO:0000259" key="12">
    <source>
        <dbReference type="Pfam" id="PF06974"/>
    </source>
</evidence>
<evidence type="ECO:0000259" key="11">
    <source>
        <dbReference type="Pfam" id="PF03007"/>
    </source>
</evidence>
<dbReference type="InterPro" id="IPR009721">
    <property type="entry name" value="O-acyltransferase_WSD1_C"/>
</dbReference>
<evidence type="ECO:0000313" key="14">
    <source>
        <dbReference type="Proteomes" id="UP000077755"/>
    </source>
</evidence>
<comment type="subcellular location">
    <subcellularLocation>
        <location evidence="1">Cell membrane</location>
        <topology evidence="1">Single-pass membrane protein</topology>
    </subcellularLocation>
    <subcellularLocation>
        <location evidence="2">Endoplasmic reticulum membrane</location>
    </subcellularLocation>
</comment>
<proteinExistence type="inferred from homology"/>
<evidence type="ECO:0000256" key="8">
    <source>
        <dbReference type="ARBA" id="ARBA00024360"/>
    </source>
</evidence>
<evidence type="ECO:0000256" key="3">
    <source>
        <dbReference type="ARBA" id="ARBA00004771"/>
    </source>
</evidence>
<evidence type="ECO:0000256" key="6">
    <source>
        <dbReference type="ARBA" id="ARBA00022824"/>
    </source>
</evidence>
<sequence>MDIIGSLKPLNIIRSAAENEITDKDEPLSPPALLFQSPQLNCCVMATMGSKTKWDADRCKMGLENTLAKHPRFSSLLVMDEGNNYTKMRWRKTKVNVDNHIFVPKIDLPKTDDPTEAADRYVEDYISDLHKTKMDYSKPLWEFHILNIQTSGASGVVVLKIHHSLGDGISLMSSLLACTRQSSDPKRLPTLPTSTRARSHSSSKTKGVFCTFWTMLLMVFNTFVDVLLLTATALFLKDSDTPIKGSPESGSAKKCMVHKLINLNDVKLVKTAMNTTINDVVFGVTEAGLSRYLNGRYVEKAGYQMASKIRDFLPKGLRVRAALYVNLRASAGIEAFAKIMENETKLESGNKFGYVLLPFEIAIRDDPLDYIRRAKATLDRKKLSFEAVCSFAIGLFIHKLFGTKAVAPLMHNIISKTTVSFSNVVGPQEEISLYGHPLAYVAPTVYGAPQALTMHWQSCGDKMVLILTVQSDLIPDPHKLCTDMEVSLNLIKDTLIKRGLITAN</sequence>
<dbReference type="Gene3D" id="3.30.559.10">
    <property type="entry name" value="Chloramphenicol acetyltransferase-like domain"/>
    <property type="match status" value="1"/>
</dbReference>
<comment type="similarity">
    <text evidence="8">In the N-terminal section; belongs to the long-chain O-acyltransferase family.</text>
</comment>
<comment type="pathway">
    <text evidence="4">Lipid metabolism.</text>
</comment>
<dbReference type="Pfam" id="PF03007">
    <property type="entry name" value="WS_DGAT_cat"/>
    <property type="match status" value="1"/>
</dbReference>
<evidence type="ECO:0000256" key="4">
    <source>
        <dbReference type="ARBA" id="ARBA00005189"/>
    </source>
</evidence>
<dbReference type="GO" id="GO:0004144">
    <property type="term" value="F:diacylglycerol O-acyltransferase activity"/>
    <property type="evidence" value="ECO:0007669"/>
    <property type="project" value="UniProtKB-EC"/>
</dbReference>
<dbReference type="GO" id="GO:0005789">
    <property type="term" value="C:endoplasmic reticulum membrane"/>
    <property type="evidence" value="ECO:0007669"/>
    <property type="project" value="UniProtKB-SubCell"/>
</dbReference>
<keyword evidence="6" id="KW-0256">Endoplasmic reticulum</keyword>
<evidence type="ECO:0000256" key="2">
    <source>
        <dbReference type="ARBA" id="ARBA00004586"/>
    </source>
</evidence>
<reference evidence="13" key="1">
    <citation type="journal article" date="2016" name="Nat. Genet.">
        <title>A high-quality carrot genome assembly provides new insights into carotenoid accumulation and asterid genome evolution.</title>
        <authorList>
            <person name="Iorizzo M."/>
            <person name="Ellison S."/>
            <person name="Senalik D."/>
            <person name="Zeng P."/>
            <person name="Satapoomin P."/>
            <person name="Huang J."/>
            <person name="Bowman M."/>
            <person name="Iovene M."/>
            <person name="Sanseverino W."/>
            <person name="Cavagnaro P."/>
            <person name="Yildiz M."/>
            <person name="Macko-Podgorni A."/>
            <person name="Moranska E."/>
            <person name="Grzebelus E."/>
            <person name="Grzebelus D."/>
            <person name="Ashrafi H."/>
            <person name="Zheng Z."/>
            <person name="Cheng S."/>
            <person name="Spooner D."/>
            <person name="Van Deynze A."/>
            <person name="Simon P."/>
        </authorList>
    </citation>
    <scope>NUCLEOTIDE SEQUENCE</scope>
    <source>
        <tissue evidence="13">Leaf</tissue>
    </source>
</reference>
<dbReference type="AlphaFoldDB" id="A0AAF0XEA0"/>
<evidence type="ECO:0000256" key="5">
    <source>
        <dbReference type="ARBA" id="ARBA00022679"/>
    </source>
</evidence>
<organism evidence="13 14">
    <name type="scientific">Daucus carota subsp. sativus</name>
    <name type="common">Carrot</name>
    <dbReference type="NCBI Taxonomy" id="79200"/>
    <lineage>
        <taxon>Eukaryota</taxon>
        <taxon>Viridiplantae</taxon>
        <taxon>Streptophyta</taxon>
        <taxon>Embryophyta</taxon>
        <taxon>Tracheophyta</taxon>
        <taxon>Spermatophyta</taxon>
        <taxon>Magnoliopsida</taxon>
        <taxon>eudicotyledons</taxon>
        <taxon>Gunneridae</taxon>
        <taxon>Pentapetalae</taxon>
        <taxon>asterids</taxon>
        <taxon>campanulids</taxon>
        <taxon>Apiales</taxon>
        <taxon>Apiaceae</taxon>
        <taxon>Apioideae</taxon>
        <taxon>Scandiceae</taxon>
        <taxon>Daucinae</taxon>
        <taxon>Daucus</taxon>
        <taxon>Daucus sect. Daucus</taxon>
    </lineage>
</organism>
<dbReference type="GO" id="GO:0005886">
    <property type="term" value="C:plasma membrane"/>
    <property type="evidence" value="ECO:0007669"/>
    <property type="project" value="UniProtKB-SubCell"/>
</dbReference>
<accession>A0AAF0XEA0</accession>
<dbReference type="EMBL" id="CP093348">
    <property type="protein sequence ID" value="WOH06671.1"/>
    <property type="molecule type" value="Genomic_DNA"/>
</dbReference>
<keyword evidence="14" id="KW-1185">Reference proteome</keyword>
<evidence type="ECO:0000256" key="1">
    <source>
        <dbReference type="ARBA" id="ARBA00004162"/>
    </source>
</evidence>
<keyword evidence="5" id="KW-0808">Transferase</keyword>
<name>A0AAF0XEA0_DAUCS</name>
<dbReference type="Pfam" id="PF06974">
    <property type="entry name" value="WS_DGAT_C"/>
    <property type="match status" value="1"/>
</dbReference>
<evidence type="ECO:0000256" key="10">
    <source>
        <dbReference type="ARBA" id="ARBA00048109"/>
    </source>
</evidence>
<comment type="catalytic activity">
    <reaction evidence="9">
        <text>a long chain fatty alcohol + a fatty acyl-CoA = a long-chain alcohol wax ester + CoA</text>
        <dbReference type="Rhea" id="RHEA:38443"/>
        <dbReference type="ChEBI" id="CHEBI:17135"/>
        <dbReference type="ChEBI" id="CHEBI:57287"/>
        <dbReference type="ChEBI" id="CHEBI:77636"/>
        <dbReference type="ChEBI" id="CHEBI:235323"/>
        <dbReference type="EC" id="2.3.1.75"/>
    </reaction>
</comment>
<reference evidence="13" key="2">
    <citation type="submission" date="2022-03" db="EMBL/GenBank/DDBJ databases">
        <title>Draft title - Genomic analysis of global carrot germplasm unveils the trajectory of domestication and the origin of high carotenoid orange carrot.</title>
        <authorList>
            <person name="Iorizzo M."/>
            <person name="Ellison S."/>
            <person name="Senalik D."/>
            <person name="Macko-Podgorni A."/>
            <person name="Grzebelus D."/>
            <person name="Bostan H."/>
            <person name="Rolling W."/>
            <person name="Curaba J."/>
            <person name="Simon P."/>
        </authorList>
    </citation>
    <scope>NUCLEOTIDE SEQUENCE</scope>
    <source>
        <tissue evidence="13">Leaf</tissue>
    </source>
</reference>
<dbReference type="Proteomes" id="UP000077755">
    <property type="component" value="Chromosome 6"/>
</dbReference>
<feature type="domain" description="O-acyltransferase WSD1-like N-terminal" evidence="11">
    <location>
        <begin position="50"/>
        <end position="281"/>
    </location>
</feature>
<feature type="domain" description="O-acyltransferase WSD1 C-terminal" evidence="12">
    <location>
        <begin position="349"/>
        <end position="492"/>
    </location>
</feature>
<gene>
    <name evidence="13" type="ORF">DCAR_0626099</name>
</gene>
<keyword evidence="7" id="KW-0012">Acyltransferase</keyword>
<evidence type="ECO:0008006" key="15">
    <source>
        <dbReference type="Google" id="ProtNLM"/>
    </source>
</evidence>
<evidence type="ECO:0000313" key="13">
    <source>
        <dbReference type="EMBL" id="WOH06671.1"/>
    </source>
</evidence>
<dbReference type="InterPro" id="IPR023213">
    <property type="entry name" value="CAT-like_dom_sf"/>
</dbReference>
<dbReference type="PANTHER" id="PTHR31650">
    <property type="entry name" value="O-ACYLTRANSFERASE (WSD1-LIKE) FAMILY PROTEIN"/>
    <property type="match status" value="1"/>
</dbReference>
<comment type="pathway">
    <text evidence="3">Glycerolipid metabolism; triacylglycerol biosynthesis.</text>
</comment>
<protein>
    <recommendedName>
        <fullName evidence="15">Diacylglycerol O-acyltransferase</fullName>
    </recommendedName>
</protein>
<dbReference type="GO" id="GO:0019432">
    <property type="term" value="P:triglyceride biosynthetic process"/>
    <property type="evidence" value="ECO:0007669"/>
    <property type="project" value="TreeGrafter"/>
</dbReference>